<dbReference type="Proteomes" id="UP000095255">
    <property type="component" value="Unassembled WGS sequence"/>
</dbReference>
<proteinExistence type="predicted"/>
<dbReference type="OrthoDB" id="14196at2"/>
<keyword evidence="1" id="KW-0697">Rotamase</keyword>
<evidence type="ECO:0000313" key="3">
    <source>
        <dbReference type="EMBL" id="OEH84343.1"/>
    </source>
</evidence>
<accession>A0A1E5L2R3</accession>
<dbReference type="InterPro" id="IPR027304">
    <property type="entry name" value="Trigger_fact/SurA_dom_sf"/>
</dbReference>
<comment type="caution">
    <text evidence="3">The sequence shown here is derived from an EMBL/GenBank/DDBJ whole genome shotgun (WGS) entry which is preliminary data.</text>
</comment>
<evidence type="ECO:0000256" key="1">
    <source>
        <dbReference type="PROSITE-ProRule" id="PRU00278"/>
    </source>
</evidence>
<dbReference type="Pfam" id="PF13616">
    <property type="entry name" value="Rotamase_3"/>
    <property type="match status" value="1"/>
</dbReference>
<dbReference type="RefSeq" id="WP_069703326.1">
    <property type="nucleotide sequence ID" value="NZ_MJAT01000039.1"/>
</dbReference>
<dbReference type="AlphaFoldDB" id="A0A1E5L2R3"/>
<gene>
    <name evidence="3" type="ORF">BHU72_11090</name>
</gene>
<dbReference type="PANTHER" id="PTHR47245:SF2">
    <property type="entry name" value="PEPTIDYL-PROLYL CIS-TRANS ISOMERASE HP_0175-RELATED"/>
    <property type="match status" value="1"/>
</dbReference>
<dbReference type="InterPro" id="IPR046357">
    <property type="entry name" value="PPIase_dom_sf"/>
</dbReference>
<dbReference type="InterPro" id="IPR050245">
    <property type="entry name" value="PrsA_foldase"/>
</dbReference>
<dbReference type="GO" id="GO:0003755">
    <property type="term" value="F:peptidyl-prolyl cis-trans isomerase activity"/>
    <property type="evidence" value="ECO:0007669"/>
    <property type="project" value="UniProtKB-KW"/>
</dbReference>
<protein>
    <recommendedName>
        <fullName evidence="2">PpiC domain-containing protein</fullName>
    </recommendedName>
</protein>
<evidence type="ECO:0000259" key="2">
    <source>
        <dbReference type="PROSITE" id="PS50198"/>
    </source>
</evidence>
<dbReference type="Gene3D" id="3.10.50.40">
    <property type="match status" value="1"/>
</dbReference>
<sequence>MNNRKRILFIGLIVILAITLAVGCGKKTTSFTKDPKATEGMTYEQFKAQYDMDKVVATVDDQTVTYGELFQQIELEELLSPGIKDFIVKDDTGVIDEFAKDMVVRKRVYQDAVAAGAKADEDELEAQVFEFTHTNEDITGEQKQQLTEFARFYMTITAYFNNMVTEQDKRAYYEEREHEYIKASVRHILIGFEGRTEAEAKTLADQLTQRIRQGEDMAALATEFTEDPGSKETGGLYENQPVGSWVDEFRQAAIDFEINVVGEPVKTEYGYHVMRVEDRKKYEFAEVEAMLTDILAQEKFKEVEGQFYDRVELTK</sequence>
<keyword evidence="1" id="KW-0413">Isomerase</keyword>
<dbReference type="PROSITE" id="PS50198">
    <property type="entry name" value="PPIC_PPIASE_2"/>
    <property type="match status" value="1"/>
</dbReference>
<dbReference type="InterPro" id="IPR000297">
    <property type="entry name" value="PPIase_PpiC"/>
</dbReference>
<evidence type="ECO:0000313" key="4">
    <source>
        <dbReference type="Proteomes" id="UP000095255"/>
    </source>
</evidence>
<keyword evidence="4" id="KW-1185">Reference proteome</keyword>
<reference evidence="3 4" key="1">
    <citation type="submission" date="2016-09" db="EMBL/GenBank/DDBJ databases">
        <title>Desulfuribacillus arsenicus sp. nov., an obligately anaerobic, dissimilatory arsenic- and antimonate-reducing bacterium isolated from anoxic sediments.</title>
        <authorList>
            <person name="Abin C.A."/>
            <person name="Hollibaugh J.T."/>
        </authorList>
    </citation>
    <scope>NUCLEOTIDE SEQUENCE [LARGE SCALE GENOMIC DNA]</scope>
    <source>
        <strain evidence="3 4">MLFW-2</strain>
    </source>
</reference>
<dbReference type="STRING" id="1390249.BHU72_11090"/>
<dbReference type="SUPFAM" id="SSF54534">
    <property type="entry name" value="FKBP-like"/>
    <property type="match status" value="1"/>
</dbReference>
<dbReference type="SUPFAM" id="SSF109998">
    <property type="entry name" value="Triger factor/SurA peptide-binding domain-like"/>
    <property type="match status" value="1"/>
</dbReference>
<feature type="domain" description="PpiC" evidence="2">
    <location>
        <begin position="180"/>
        <end position="278"/>
    </location>
</feature>
<dbReference type="EMBL" id="MJAT01000039">
    <property type="protein sequence ID" value="OEH84343.1"/>
    <property type="molecule type" value="Genomic_DNA"/>
</dbReference>
<dbReference type="PANTHER" id="PTHR47245">
    <property type="entry name" value="PEPTIDYLPROLYL ISOMERASE"/>
    <property type="match status" value="1"/>
</dbReference>
<dbReference type="PROSITE" id="PS51257">
    <property type="entry name" value="PROKAR_LIPOPROTEIN"/>
    <property type="match status" value="1"/>
</dbReference>
<name>A0A1E5L2R3_9FIRM</name>
<organism evidence="3 4">
    <name type="scientific">Desulfuribacillus stibiiarsenatis</name>
    <dbReference type="NCBI Taxonomy" id="1390249"/>
    <lineage>
        <taxon>Bacteria</taxon>
        <taxon>Bacillati</taxon>
        <taxon>Bacillota</taxon>
        <taxon>Desulfuribacillia</taxon>
        <taxon>Desulfuribacillales</taxon>
        <taxon>Desulfuribacillaceae</taxon>
        <taxon>Desulfuribacillus</taxon>
    </lineage>
</organism>